<dbReference type="Proteomes" id="UP001175000">
    <property type="component" value="Unassembled WGS sequence"/>
</dbReference>
<dbReference type="InterPro" id="IPR021122">
    <property type="entry name" value="RNA_ligase_dom_REL/Rnl2"/>
</dbReference>
<protein>
    <submittedName>
        <fullName evidence="2">RNA ligase-domain-containing protein</fullName>
    </submittedName>
</protein>
<sequence length="410" mass="46146">MDHMHDMDPAIPDEPSTIVKRKLVTVRRIKEIVDANLNHKVVIHIDGWTVVESKRPLMEIREWAVGELVVFFEIDCFLPKTRDFIDLFTNPKRVTTYKGKEGYRVLSTVRGKHLSQGLIFPLSHFWAINGPFLDRIKQIGRSAATAELLSKSFEGLLGVVKWEPTEEAITSGIIGTTPGFVVNPSWYRAQNIENDIFAPSWRHKVWQVTEKLDGVSMHVYKVAAGTKWFGCLPVLPHGQEYPITMRDPGGRGHVGVCSRTQDFLDRPGNVYWEAARSGGDVVWKIWEIPYPNISVQGELCGSSIMGNTMKLPEGEHRFVVFGIWNFDTGAYLDVKEVDDICKKLQIEHVPVLGYYKIREFAINMDGLLAKANGTGTGAFGGISEGFVFRSLDGKDHFKVISNEWLAVTGK</sequence>
<reference evidence="2" key="1">
    <citation type="submission" date="2023-06" db="EMBL/GenBank/DDBJ databases">
        <title>Genome-scale phylogeny and comparative genomics of the fungal order Sordariales.</title>
        <authorList>
            <consortium name="Lawrence Berkeley National Laboratory"/>
            <person name="Hensen N."/>
            <person name="Bonometti L."/>
            <person name="Westerberg I."/>
            <person name="Brannstrom I.O."/>
            <person name="Guillou S."/>
            <person name="Cros-Aarteil S."/>
            <person name="Calhoun S."/>
            <person name="Haridas S."/>
            <person name="Kuo A."/>
            <person name="Mondo S."/>
            <person name="Pangilinan J."/>
            <person name="Riley R."/>
            <person name="Labutti K."/>
            <person name="Andreopoulos B."/>
            <person name="Lipzen A."/>
            <person name="Chen C."/>
            <person name="Yanf M."/>
            <person name="Daum C."/>
            <person name="Ng V."/>
            <person name="Clum A."/>
            <person name="Steindorff A."/>
            <person name="Ohm R."/>
            <person name="Martin F."/>
            <person name="Silar P."/>
            <person name="Natvig D."/>
            <person name="Lalanne C."/>
            <person name="Gautier V."/>
            <person name="Ament-Velasquez S.L."/>
            <person name="Kruys A."/>
            <person name="Hutchinson M.I."/>
            <person name="Powell A.J."/>
            <person name="Barry K."/>
            <person name="Miller A.N."/>
            <person name="Grigoriev I.V."/>
            <person name="Debuchy R."/>
            <person name="Gladieux P."/>
            <person name="Thoren M.H."/>
            <person name="Johannesson H."/>
        </authorList>
    </citation>
    <scope>NUCLEOTIDE SEQUENCE</scope>
    <source>
        <strain evidence="2">CBS 606.72</strain>
    </source>
</reference>
<evidence type="ECO:0000259" key="1">
    <source>
        <dbReference type="Pfam" id="PF09414"/>
    </source>
</evidence>
<feature type="domain" description="RNA ligase" evidence="1">
    <location>
        <begin position="205"/>
        <end position="399"/>
    </location>
</feature>
<dbReference type="AlphaFoldDB" id="A0AA40CCV2"/>
<dbReference type="Pfam" id="PF09414">
    <property type="entry name" value="RNA_ligase"/>
    <property type="match status" value="1"/>
</dbReference>
<keyword evidence="3" id="KW-1185">Reference proteome</keyword>
<dbReference type="SUPFAM" id="SSF56091">
    <property type="entry name" value="DNA ligase/mRNA capping enzyme, catalytic domain"/>
    <property type="match status" value="1"/>
</dbReference>
<dbReference type="EMBL" id="JAULSU010000001">
    <property type="protein sequence ID" value="KAK0632779.1"/>
    <property type="molecule type" value="Genomic_DNA"/>
</dbReference>
<dbReference type="Gene3D" id="3.30.470.30">
    <property type="entry name" value="DNA ligase/mRNA capping enzyme"/>
    <property type="match status" value="1"/>
</dbReference>
<gene>
    <name evidence="2" type="ORF">B0T14DRAFT_43083</name>
</gene>
<dbReference type="GO" id="GO:0016874">
    <property type="term" value="F:ligase activity"/>
    <property type="evidence" value="ECO:0007669"/>
    <property type="project" value="UniProtKB-KW"/>
</dbReference>
<name>A0AA40CCV2_9PEZI</name>
<proteinExistence type="predicted"/>
<comment type="caution">
    <text evidence="2">The sequence shown here is derived from an EMBL/GenBank/DDBJ whole genome shotgun (WGS) entry which is preliminary data.</text>
</comment>
<accession>A0AA40CCV2</accession>
<keyword evidence="2" id="KW-0436">Ligase</keyword>
<organism evidence="2 3">
    <name type="scientific">Immersiella caudata</name>
    <dbReference type="NCBI Taxonomy" id="314043"/>
    <lineage>
        <taxon>Eukaryota</taxon>
        <taxon>Fungi</taxon>
        <taxon>Dikarya</taxon>
        <taxon>Ascomycota</taxon>
        <taxon>Pezizomycotina</taxon>
        <taxon>Sordariomycetes</taxon>
        <taxon>Sordariomycetidae</taxon>
        <taxon>Sordariales</taxon>
        <taxon>Lasiosphaeriaceae</taxon>
        <taxon>Immersiella</taxon>
    </lineage>
</organism>
<evidence type="ECO:0000313" key="2">
    <source>
        <dbReference type="EMBL" id="KAK0632779.1"/>
    </source>
</evidence>
<evidence type="ECO:0000313" key="3">
    <source>
        <dbReference type="Proteomes" id="UP001175000"/>
    </source>
</evidence>
<dbReference type="Pfam" id="PF21189">
    <property type="entry name" value="PHA02142"/>
    <property type="match status" value="1"/>
</dbReference>